<dbReference type="GO" id="GO:0003735">
    <property type="term" value="F:structural constituent of ribosome"/>
    <property type="evidence" value="ECO:0007669"/>
    <property type="project" value="InterPro"/>
</dbReference>
<dbReference type="PANTHER" id="PTHR12534:SF0">
    <property type="entry name" value="SMALL RIBOSOMAL SUBUNIT PROTEIN US2M"/>
    <property type="match status" value="1"/>
</dbReference>
<evidence type="ECO:0000256" key="2">
    <source>
        <dbReference type="ARBA" id="ARBA00022980"/>
    </source>
</evidence>
<dbReference type="AlphaFoldDB" id="A0A0F9QMF0"/>
<organism evidence="5">
    <name type="scientific">marine sediment metagenome</name>
    <dbReference type="NCBI Taxonomy" id="412755"/>
    <lineage>
        <taxon>unclassified sequences</taxon>
        <taxon>metagenomes</taxon>
        <taxon>ecological metagenomes</taxon>
    </lineage>
</organism>
<evidence type="ECO:0000313" key="5">
    <source>
        <dbReference type="EMBL" id="KKN45315.1"/>
    </source>
</evidence>
<dbReference type="Pfam" id="PF00318">
    <property type="entry name" value="Ribosomal_S2"/>
    <property type="match status" value="1"/>
</dbReference>
<dbReference type="PROSITE" id="PS00963">
    <property type="entry name" value="RIBOSOMAL_S2_2"/>
    <property type="match status" value="1"/>
</dbReference>
<gene>
    <name evidence="5" type="ORF">LCGC14_0684250</name>
</gene>
<dbReference type="EMBL" id="LAZR01001397">
    <property type="protein sequence ID" value="KKN45315.1"/>
    <property type="molecule type" value="Genomic_DNA"/>
</dbReference>
<feature type="compositionally biased region" description="Low complexity" evidence="4">
    <location>
        <begin position="264"/>
        <end position="274"/>
    </location>
</feature>
<dbReference type="InterPro" id="IPR001865">
    <property type="entry name" value="Ribosomal_uS2"/>
</dbReference>
<dbReference type="InterPro" id="IPR023591">
    <property type="entry name" value="Ribosomal_uS2_flav_dom_sf"/>
</dbReference>
<feature type="compositionally biased region" description="Basic and acidic residues" evidence="4">
    <location>
        <begin position="275"/>
        <end position="292"/>
    </location>
</feature>
<keyword evidence="2" id="KW-0689">Ribosomal protein</keyword>
<dbReference type="Gene3D" id="1.10.287.610">
    <property type="entry name" value="Helix hairpin bin"/>
    <property type="match status" value="1"/>
</dbReference>
<feature type="region of interest" description="Disordered" evidence="4">
    <location>
        <begin position="232"/>
        <end position="292"/>
    </location>
</feature>
<dbReference type="PROSITE" id="PS00962">
    <property type="entry name" value="RIBOSOMAL_S2_1"/>
    <property type="match status" value="1"/>
</dbReference>
<proteinExistence type="inferred from homology"/>
<protein>
    <recommendedName>
        <fullName evidence="6">30S ribosomal protein S2</fullName>
    </recommendedName>
</protein>
<keyword evidence="3" id="KW-0687">Ribonucleoprotein</keyword>
<feature type="compositionally biased region" description="Basic and acidic residues" evidence="4">
    <location>
        <begin position="232"/>
        <end position="241"/>
    </location>
</feature>
<dbReference type="HAMAP" id="MF_00291_B">
    <property type="entry name" value="Ribosomal_uS2_B"/>
    <property type="match status" value="1"/>
</dbReference>
<name>A0A0F9QMF0_9ZZZZ</name>
<evidence type="ECO:0000256" key="1">
    <source>
        <dbReference type="ARBA" id="ARBA00006242"/>
    </source>
</evidence>
<dbReference type="InterPro" id="IPR005706">
    <property type="entry name" value="Ribosomal_uS2_bac/mit/plastid"/>
</dbReference>
<accession>A0A0F9QMF0</accession>
<feature type="compositionally biased region" description="Acidic residues" evidence="4">
    <location>
        <begin position="242"/>
        <end position="256"/>
    </location>
</feature>
<reference evidence="5" key="1">
    <citation type="journal article" date="2015" name="Nature">
        <title>Complex archaea that bridge the gap between prokaryotes and eukaryotes.</title>
        <authorList>
            <person name="Spang A."/>
            <person name="Saw J.H."/>
            <person name="Jorgensen S.L."/>
            <person name="Zaremba-Niedzwiedzka K."/>
            <person name="Martijn J."/>
            <person name="Lind A.E."/>
            <person name="van Eijk R."/>
            <person name="Schleper C."/>
            <person name="Guy L."/>
            <person name="Ettema T.J."/>
        </authorList>
    </citation>
    <scope>NUCLEOTIDE SEQUENCE</scope>
</reference>
<evidence type="ECO:0000256" key="4">
    <source>
        <dbReference type="SAM" id="MobiDB-lite"/>
    </source>
</evidence>
<dbReference type="PANTHER" id="PTHR12534">
    <property type="entry name" value="30S RIBOSOMAL PROTEIN S2 PROKARYOTIC AND ORGANELLAR"/>
    <property type="match status" value="1"/>
</dbReference>
<dbReference type="InterPro" id="IPR018130">
    <property type="entry name" value="Ribosomal_uS2_CS"/>
</dbReference>
<dbReference type="PRINTS" id="PR00395">
    <property type="entry name" value="RIBOSOMALS2"/>
</dbReference>
<evidence type="ECO:0000256" key="3">
    <source>
        <dbReference type="ARBA" id="ARBA00023274"/>
    </source>
</evidence>
<dbReference type="SUPFAM" id="SSF52313">
    <property type="entry name" value="Ribosomal protein S2"/>
    <property type="match status" value="1"/>
</dbReference>
<dbReference type="NCBIfam" id="TIGR01011">
    <property type="entry name" value="rpsB_bact"/>
    <property type="match status" value="1"/>
</dbReference>
<dbReference type="GO" id="GO:0006412">
    <property type="term" value="P:translation"/>
    <property type="evidence" value="ECO:0007669"/>
    <property type="project" value="InterPro"/>
</dbReference>
<dbReference type="GO" id="GO:0022627">
    <property type="term" value="C:cytosolic small ribosomal subunit"/>
    <property type="evidence" value="ECO:0007669"/>
    <property type="project" value="TreeGrafter"/>
</dbReference>
<comment type="caution">
    <text evidence="5">The sequence shown here is derived from an EMBL/GenBank/DDBJ whole genome shotgun (WGS) entry which is preliminary data.</text>
</comment>
<evidence type="ECO:0008006" key="6">
    <source>
        <dbReference type="Google" id="ProtNLM"/>
    </source>
</evidence>
<comment type="similarity">
    <text evidence="1">Belongs to the universal ribosomal protein uS2 family.</text>
</comment>
<sequence>MVSVTMKELLEAGVHFGHQTKRWNPKMKEYIFGQRNGIYIIDLQKTIRVFKDALQFIRGVAESGKEVLMVGTKKQAQDIIRELALKCESSYVNQRWLGGLLTNFSVIRGSVEKLIELDEMKEDGRWGLLSKKEQSKLEKVFRKLTKNIGGIKKMLELPGALFVIDSTKEEIAIFEARKLNIPIVAVVDTNGDPEDIDHPIPGNDDAVRAIELFTSKIADAIIEGKKDKMEKELLEAKKEEEVSPEEEAAPEEEVVPPEEGQATPSEEQAPSPSKSSEEEKKDSGYAEPEKST</sequence>
<dbReference type="Gene3D" id="3.40.50.10490">
    <property type="entry name" value="Glucose-6-phosphate isomerase like protein, domain 1"/>
    <property type="match status" value="1"/>
</dbReference>
<dbReference type="CDD" id="cd01425">
    <property type="entry name" value="RPS2"/>
    <property type="match status" value="1"/>
</dbReference>